<keyword evidence="5" id="KW-1185">Reference proteome</keyword>
<evidence type="ECO:0000313" key="5">
    <source>
        <dbReference type="Proteomes" id="UP000315167"/>
    </source>
</evidence>
<dbReference type="Gene3D" id="2.40.128.270">
    <property type="match status" value="1"/>
</dbReference>
<dbReference type="PROSITE" id="PS51257">
    <property type="entry name" value="PROKAR_LIPOPROTEIN"/>
    <property type="match status" value="1"/>
</dbReference>
<dbReference type="PANTHER" id="PTHR35535">
    <property type="entry name" value="HEAT SHOCK PROTEIN HSLJ"/>
    <property type="match status" value="1"/>
</dbReference>
<dbReference type="RefSeq" id="WP_144897427.1">
    <property type="nucleotide sequence ID" value="NZ_VLKN01000001.1"/>
</dbReference>
<accession>A0A562LDV4</accession>
<dbReference type="Pfam" id="PF14302">
    <property type="entry name" value="DUF4377"/>
    <property type="match status" value="1"/>
</dbReference>
<evidence type="ECO:0000259" key="2">
    <source>
        <dbReference type="Pfam" id="PF03724"/>
    </source>
</evidence>
<dbReference type="OrthoDB" id="7871744at2"/>
<dbReference type="Pfam" id="PF03724">
    <property type="entry name" value="META"/>
    <property type="match status" value="1"/>
</dbReference>
<evidence type="ECO:0000313" key="4">
    <source>
        <dbReference type="EMBL" id="TWI05746.1"/>
    </source>
</evidence>
<dbReference type="InterPro" id="IPR053147">
    <property type="entry name" value="Hsp_HslJ-like"/>
</dbReference>
<comment type="caution">
    <text evidence="4">The sequence shown here is derived from an EMBL/GenBank/DDBJ whole genome shotgun (WGS) entry which is preliminary data.</text>
</comment>
<dbReference type="InterPro" id="IPR025485">
    <property type="entry name" value="DUF4377"/>
</dbReference>
<name>A0A562LDV4_9GAMM</name>
<reference evidence="4 5" key="1">
    <citation type="journal article" date="2015" name="Stand. Genomic Sci.">
        <title>Genomic Encyclopedia of Bacterial and Archaeal Type Strains, Phase III: the genomes of soil and plant-associated and newly described type strains.</title>
        <authorList>
            <person name="Whitman W.B."/>
            <person name="Woyke T."/>
            <person name="Klenk H.P."/>
            <person name="Zhou Y."/>
            <person name="Lilburn T.G."/>
            <person name="Beck B.J."/>
            <person name="De Vos P."/>
            <person name="Vandamme P."/>
            <person name="Eisen J.A."/>
            <person name="Garrity G."/>
            <person name="Hugenholtz P."/>
            <person name="Kyrpides N.C."/>
        </authorList>
    </citation>
    <scope>NUCLEOTIDE SEQUENCE [LARGE SCALE GENOMIC DNA]</scope>
    <source>
        <strain evidence="4 5">CGMCC 1.10821</strain>
    </source>
</reference>
<dbReference type="Proteomes" id="UP000315167">
    <property type="component" value="Unassembled WGS sequence"/>
</dbReference>
<feature type="domain" description="DUF306" evidence="2">
    <location>
        <begin position="56"/>
        <end position="167"/>
    </location>
</feature>
<dbReference type="EMBL" id="VLKN01000001">
    <property type="protein sequence ID" value="TWI05746.1"/>
    <property type="molecule type" value="Genomic_DNA"/>
</dbReference>
<feature type="signal peptide" evidence="1">
    <location>
        <begin position="1"/>
        <end position="15"/>
    </location>
</feature>
<evidence type="ECO:0000256" key="1">
    <source>
        <dbReference type="SAM" id="SignalP"/>
    </source>
</evidence>
<gene>
    <name evidence="4" type="ORF">IP90_00002</name>
</gene>
<keyword evidence="4" id="KW-0346">Stress response</keyword>
<proteinExistence type="predicted"/>
<protein>
    <submittedName>
        <fullName evidence="4">Heat shock protein HslJ</fullName>
    </submittedName>
</protein>
<feature type="domain" description="DUF4377" evidence="3">
    <location>
        <begin position="192"/>
        <end position="277"/>
    </location>
</feature>
<dbReference type="InterPro" id="IPR038670">
    <property type="entry name" value="HslJ-like_sf"/>
</dbReference>
<sequence>MNPRMLLLLLPLALAACTPPDENPPGAENTATVPAAPAAEPAAPPAATTATTGGSAMLAGHRWKLDTATDAQGKRIDALFPGPKNVLTLSFDDGNLGVSGGCNRQGGSYELDAQNQLKVGALRATMMACDAPLMQADAAIGKLLSQPQQARVEVSAPPRLHLVSAGGENSTWIGEATAETRFGGPGERVFLEVAPQRVACNHPLIPNHQCLQVREVKFDDKGIRQQPPGEWQPLYEDIEGFEFREGTRTVLRLDKFKRDPVPADASSIVYVLDMVVESETVPAGK</sequence>
<dbReference type="InterPro" id="IPR005184">
    <property type="entry name" value="DUF306_Meta_HslJ"/>
</dbReference>
<organism evidence="4 5">
    <name type="scientific">Luteimonas cucumeris</name>
    <dbReference type="NCBI Taxonomy" id="985012"/>
    <lineage>
        <taxon>Bacteria</taxon>
        <taxon>Pseudomonadati</taxon>
        <taxon>Pseudomonadota</taxon>
        <taxon>Gammaproteobacteria</taxon>
        <taxon>Lysobacterales</taxon>
        <taxon>Lysobacteraceae</taxon>
        <taxon>Luteimonas</taxon>
    </lineage>
</organism>
<evidence type="ECO:0000259" key="3">
    <source>
        <dbReference type="Pfam" id="PF14302"/>
    </source>
</evidence>
<feature type="chain" id="PRO_5022053792" evidence="1">
    <location>
        <begin position="16"/>
        <end position="285"/>
    </location>
</feature>
<keyword evidence="1" id="KW-0732">Signal</keyword>
<dbReference type="AlphaFoldDB" id="A0A562LDV4"/>
<dbReference type="PANTHER" id="PTHR35535:SF1">
    <property type="entry name" value="HEAT SHOCK PROTEIN HSLJ"/>
    <property type="match status" value="1"/>
</dbReference>